<name>A0A2T5V6G6_9HYPH</name>
<comment type="caution">
    <text evidence="2">The sequence shown here is derived from an EMBL/GenBank/DDBJ whole genome shotgun (WGS) entry which is preliminary data.</text>
</comment>
<dbReference type="AlphaFoldDB" id="A0A2T5V6G6"/>
<dbReference type="PANTHER" id="PTHR47197">
    <property type="entry name" value="PROTEIN NIRF"/>
    <property type="match status" value="1"/>
</dbReference>
<feature type="chain" id="PRO_5015518232" evidence="1">
    <location>
        <begin position="22"/>
        <end position="368"/>
    </location>
</feature>
<proteinExistence type="predicted"/>
<dbReference type="InterPro" id="IPR023879">
    <property type="entry name" value="QH-AmDH_bsu"/>
</dbReference>
<evidence type="ECO:0000256" key="1">
    <source>
        <dbReference type="SAM" id="SignalP"/>
    </source>
</evidence>
<sequence length="368" mass="40476">MRKRIVTFGARFGLAGLLALAGGLAASARDMIVTMAKPDQLYVIDAKARTVDKACKLDFNIIPGVIAMSPDNAIAYVLGNRWEDVFGIDLSTCETVFSAHQSDEEVRRKSIASLAVSKDGKHLYTVRNPVKLLVDRYQVMEPEFAVYDTSSGLNAEPVKTSPAPRRMTVMATGEDGTVYAAGHEIYAIDPDTGEFRIKIANRSWDRPTYSGPDVLAFWPIGTQANEFLLLYSAAKFTDATKSEMADFVWGYESVDLATGKSEIEDFASFEVIMFSAVRDPNDKSKLYGVYTQLSKYDVAKKELIKRVDLPHTYYCVNISSDGKEIYVGGTNDDIGVYDAETLERIGEIRLPSGGDMAAGTMHVVRMGS</sequence>
<organism evidence="2 3">
    <name type="scientific">Breoghania corrubedonensis</name>
    <dbReference type="NCBI Taxonomy" id="665038"/>
    <lineage>
        <taxon>Bacteria</taxon>
        <taxon>Pseudomonadati</taxon>
        <taxon>Pseudomonadota</taxon>
        <taxon>Alphaproteobacteria</taxon>
        <taxon>Hyphomicrobiales</taxon>
        <taxon>Stappiaceae</taxon>
        <taxon>Breoghania</taxon>
    </lineage>
</organism>
<dbReference type="SUPFAM" id="SSF50969">
    <property type="entry name" value="YVTN repeat-like/Quinoprotein amine dehydrogenase"/>
    <property type="match status" value="1"/>
</dbReference>
<dbReference type="InterPro" id="IPR051200">
    <property type="entry name" value="Host-pathogen_enzymatic-act"/>
</dbReference>
<dbReference type="PANTHER" id="PTHR47197:SF3">
    <property type="entry name" value="DIHYDRO-HEME D1 DEHYDROGENASE"/>
    <property type="match status" value="1"/>
</dbReference>
<protein>
    <submittedName>
        <fullName evidence="2">Quinohemoprotein amine dehydrogenase beta subunit</fullName>
    </submittedName>
</protein>
<dbReference type="InterPro" id="IPR011044">
    <property type="entry name" value="Quino_amine_DH_bsu"/>
</dbReference>
<dbReference type="Gene3D" id="2.130.10.10">
    <property type="entry name" value="YVTN repeat-like/Quinoprotein amine dehydrogenase"/>
    <property type="match status" value="1"/>
</dbReference>
<feature type="signal peptide" evidence="1">
    <location>
        <begin position="1"/>
        <end position="21"/>
    </location>
</feature>
<keyword evidence="3" id="KW-1185">Reference proteome</keyword>
<dbReference type="Proteomes" id="UP000244081">
    <property type="component" value="Unassembled WGS sequence"/>
</dbReference>
<accession>A0A2T5V6G6</accession>
<dbReference type="EMBL" id="QAYG01000007">
    <property type="protein sequence ID" value="PTW59344.1"/>
    <property type="molecule type" value="Genomic_DNA"/>
</dbReference>
<dbReference type="InterPro" id="IPR015943">
    <property type="entry name" value="WD40/YVTN_repeat-like_dom_sf"/>
</dbReference>
<evidence type="ECO:0000313" key="3">
    <source>
        <dbReference type="Proteomes" id="UP000244081"/>
    </source>
</evidence>
<dbReference type="NCBIfam" id="TIGR03907">
    <property type="entry name" value="QH_beta"/>
    <property type="match status" value="1"/>
</dbReference>
<keyword evidence="1" id="KW-0732">Signal</keyword>
<gene>
    <name evidence="2" type="ORF">C8N35_10757</name>
</gene>
<dbReference type="RefSeq" id="WP_107990883.1">
    <property type="nucleotide sequence ID" value="NZ_QAYG01000007.1"/>
</dbReference>
<dbReference type="OrthoDB" id="531718at2"/>
<evidence type="ECO:0000313" key="2">
    <source>
        <dbReference type="EMBL" id="PTW59344.1"/>
    </source>
</evidence>
<reference evidence="2 3" key="1">
    <citation type="submission" date="2018-04" db="EMBL/GenBank/DDBJ databases">
        <title>Genomic Encyclopedia of Archaeal and Bacterial Type Strains, Phase II (KMG-II): from individual species to whole genera.</title>
        <authorList>
            <person name="Goeker M."/>
        </authorList>
    </citation>
    <scope>NUCLEOTIDE SEQUENCE [LARGE SCALE GENOMIC DNA]</scope>
    <source>
        <strain evidence="2 3">DSM 23382</strain>
    </source>
</reference>